<name>A0AAV4B3P5_9GAST</name>
<proteinExistence type="predicted"/>
<evidence type="ECO:0000313" key="2">
    <source>
        <dbReference type="Proteomes" id="UP000735302"/>
    </source>
</evidence>
<dbReference type="EMBL" id="BLXT01004580">
    <property type="protein sequence ID" value="GFO14674.1"/>
    <property type="molecule type" value="Genomic_DNA"/>
</dbReference>
<gene>
    <name evidence="1" type="ORF">PoB_004117900</name>
</gene>
<dbReference type="Proteomes" id="UP000735302">
    <property type="component" value="Unassembled WGS sequence"/>
</dbReference>
<dbReference type="PANTHER" id="PTHR46060">
    <property type="entry name" value="MARINER MOS1 TRANSPOSASE-LIKE PROTEIN"/>
    <property type="match status" value="1"/>
</dbReference>
<accession>A0AAV4B3P5</accession>
<dbReference type="InterPro" id="IPR052709">
    <property type="entry name" value="Transposase-MT_Hybrid"/>
</dbReference>
<reference evidence="1 2" key="1">
    <citation type="journal article" date="2021" name="Elife">
        <title>Chloroplast acquisition without the gene transfer in kleptoplastic sea slugs, Plakobranchus ocellatus.</title>
        <authorList>
            <person name="Maeda T."/>
            <person name="Takahashi S."/>
            <person name="Yoshida T."/>
            <person name="Shimamura S."/>
            <person name="Takaki Y."/>
            <person name="Nagai Y."/>
            <person name="Toyoda A."/>
            <person name="Suzuki Y."/>
            <person name="Arimoto A."/>
            <person name="Ishii H."/>
            <person name="Satoh N."/>
            <person name="Nishiyama T."/>
            <person name="Hasebe M."/>
            <person name="Maruyama T."/>
            <person name="Minagawa J."/>
            <person name="Obokata J."/>
            <person name="Shigenobu S."/>
        </authorList>
    </citation>
    <scope>NUCLEOTIDE SEQUENCE [LARGE SCALE GENOMIC DNA]</scope>
</reference>
<protein>
    <submittedName>
        <fullName evidence="1">Histone-lysine N-methyltransferase SETMAR</fullName>
    </submittedName>
</protein>
<dbReference type="InterPro" id="IPR036397">
    <property type="entry name" value="RNaseH_sf"/>
</dbReference>
<organism evidence="1 2">
    <name type="scientific">Plakobranchus ocellatus</name>
    <dbReference type="NCBI Taxonomy" id="259542"/>
    <lineage>
        <taxon>Eukaryota</taxon>
        <taxon>Metazoa</taxon>
        <taxon>Spiralia</taxon>
        <taxon>Lophotrochozoa</taxon>
        <taxon>Mollusca</taxon>
        <taxon>Gastropoda</taxon>
        <taxon>Heterobranchia</taxon>
        <taxon>Euthyneura</taxon>
        <taxon>Panpulmonata</taxon>
        <taxon>Sacoglossa</taxon>
        <taxon>Placobranchoidea</taxon>
        <taxon>Plakobranchidae</taxon>
        <taxon>Plakobranchus</taxon>
    </lineage>
</organism>
<sequence length="94" mass="11192">MVTDLLDEYMYEQSVLKHPRYSPYLAPCDFCLFPKMKEHLRDHRFDSGEGIILATKEAIRHLDKDSYVPTFNSWLWRIQKCIDNGGCYVEQNME</sequence>
<evidence type="ECO:0000313" key="1">
    <source>
        <dbReference type="EMBL" id="GFO14674.1"/>
    </source>
</evidence>
<dbReference type="PANTHER" id="PTHR46060:SF3">
    <property type="entry name" value="PROTEIN GVQW3"/>
    <property type="match status" value="1"/>
</dbReference>
<dbReference type="AlphaFoldDB" id="A0AAV4B3P5"/>
<dbReference type="GO" id="GO:0003676">
    <property type="term" value="F:nucleic acid binding"/>
    <property type="evidence" value="ECO:0007669"/>
    <property type="project" value="InterPro"/>
</dbReference>
<dbReference type="Gene3D" id="3.30.420.10">
    <property type="entry name" value="Ribonuclease H-like superfamily/Ribonuclease H"/>
    <property type="match status" value="1"/>
</dbReference>
<comment type="caution">
    <text evidence="1">The sequence shown here is derived from an EMBL/GenBank/DDBJ whole genome shotgun (WGS) entry which is preliminary data.</text>
</comment>
<keyword evidence="2" id="KW-1185">Reference proteome</keyword>